<dbReference type="InterPro" id="IPR001453">
    <property type="entry name" value="MoaB/Mog_dom"/>
</dbReference>
<dbReference type="SUPFAM" id="SSF53218">
    <property type="entry name" value="Molybdenum cofactor biosynthesis proteins"/>
    <property type="match status" value="1"/>
</dbReference>
<keyword evidence="2" id="KW-0501">Molybdenum cofactor biosynthesis</keyword>
<accession>A0A0E3STG7</accession>
<dbReference type="InterPro" id="IPR036425">
    <property type="entry name" value="MoaB/Mog-like_dom_sf"/>
</dbReference>
<dbReference type="Pfam" id="PF03453">
    <property type="entry name" value="MoeA_N"/>
    <property type="match status" value="1"/>
</dbReference>
<dbReference type="SUPFAM" id="SSF63867">
    <property type="entry name" value="MoeA C-terminal domain-like"/>
    <property type="match status" value="1"/>
</dbReference>
<dbReference type="Pfam" id="PF03454">
    <property type="entry name" value="MoeA_C"/>
    <property type="match status" value="1"/>
</dbReference>
<dbReference type="NCBIfam" id="NF045515">
    <property type="entry name" value="Glp_gephyrin"/>
    <property type="match status" value="1"/>
</dbReference>
<dbReference type="RefSeq" id="WP_082087336.1">
    <property type="nucleotide sequence ID" value="NZ_CP009518.1"/>
</dbReference>
<dbReference type="InterPro" id="IPR036688">
    <property type="entry name" value="MoeA_C_domain_IV_sf"/>
</dbReference>
<dbReference type="PANTHER" id="PTHR10192">
    <property type="entry name" value="MOLYBDOPTERIN BIOSYNTHESIS PROTEIN"/>
    <property type="match status" value="1"/>
</dbReference>
<name>A0A0E3STG7_METMT</name>
<protein>
    <submittedName>
        <fullName evidence="4">Molybdopterin biosynthesis protein MoeA</fullName>
    </submittedName>
</protein>
<evidence type="ECO:0000313" key="4">
    <source>
        <dbReference type="EMBL" id="AKB86108.1"/>
    </source>
</evidence>
<dbReference type="PATRIC" id="fig|1434104.5.peg.2241"/>
<dbReference type="KEGG" id="mmet:MCMEM_2055"/>
<dbReference type="OrthoDB" id="31371at2157"/>
<dbReference type="UniPathway" id="UPA00344"/>
<keyword evidence="5" id="KW-1185">Reference proteome</keyword>
<organism evidence="4 5">
    <name type="scientific">Methanococcoides methylutens MM1</name>
    <dbReference type="NCBI Taxonomy" id="1434104"/>
    <lineage>
        <taxon>Archaea</taxon>
        <taxon>Methanobacteriati</taxon>
        <taxon>Methanobacteriota</taxon>
        <taxon>Stenosarchaea group</taxon>
        <taxon>Methanomicrobia</taxon>
        <taxon>Methanosarcinales</taxon>
        <taxon>Methanosarcinaceae</taxon>
        <taxon>Methanococcoides</taxon>
    </lineage>
</organism>
<evidence type="ECO:0000313" key="5">
    <source>
        <dbReference type="Proteomes" id="UP000033048"/>
    </source>
</evidence>
<gene>
    <name evidence="4" type="ORF">MCMEM_2055</name>
</gene>
<dbReference type="InterPro" id="IPR005110">
    <property type="entry name" value="MoeA_linker/N"/>
</dbReference>
<proteinExistence type="predicted"/>
<dbReference type="GO" id="GO:0005737">
    <property type="term" value="C:cytoplasm"/>
    <property type="evidence" value="ECO:0007669"/>
    <property type="project" value="TreeGrafter"/>
</dbReference>
<dbReference type="Gene3D" id="2.40.340.10">
    <property type="entry name" value="MoeA, C-terminal, domain IV"/>
    <property type="match status" value="1"/>
</dbReference>
<dbReference type="InterPro" id="IPR036135">
    <property type="entry name" value="MoeA_linker/N_sf"/>
</dbReference>
<dbReference type="Gene3D" id="2.170.190.11">
    <property type="entry name" value="Molybdopterin biosynthesis moea protein, domain 3"/>
    <property type="match status" value="1"/>
</dbReference>
<feature type="domain" description="MoaB/Mog" evidence="3">
    <location>
        <begin position="185"/>
        <end position="322"/>
    </location>
</feature>
<dbReference type="GO" id="GO:0061599">
    <property type="term" value="F:molybdopterin molybdotransferase activity"/>
    <property type="evidence" value="ECO:0007669"/>
    <property type="project" value="TreeGrafter"/>
</dbReference>
<evidence type="ECO:0000259" key="3">
    <source>
        <dbReference type="SMART" id="SM00852"/>
    </source>
</evidence>
<dbReference type="Gene3D" id="3.90.105.10">
    <property type="entry name" value="Molybdopterin biosynthesis moea protein, domain 2"/>
    <property type="match status" value="1"/>
</dbReference>
<dbReference type="PANTHER" id="PTHR10192:SF5">
    <property type="entry name" value="GEPHYRIN"/>
    <property type="match status" value="1"/>
</dbReference>
<reference evidence="4 5" key="1">
    <citation type="submission" date="2014-07" db="EMBL/GenBank/DDBJ databases">
        <title>Methanogenic archaea and the global carbon cycle.</title>
        <authorList>
            <person name="Henriksen J.R."/>
            <person name="Luke J."/>
            <person name="Reinhart S."/>
            <person name="Benedict M.N."/>
            <person name="Youngblut N.D."/>
            <person name="Metcalf M.E."/>
            <person name="Whitaker R.J."/>
            <person name="Metcalf W.W."/>
        </authorList>
    </citation>
    <scope>NUCLEOTIDE SEQUENCE [LARGE SCALE GENOMIC DNA]</scope>
    <source>
        <strain evidence="4 5">MM1</strain>
    </source>
</reference>
<dbReference type="STRING" id="1434104.MCMEM_2055"/>
<dbReference type="Gene3D" id="3.40.980.10">
    <property type="entry name" value="MoaB/Mog-like domain"/>
    <property type="match status" value="1"/>
</dbReference>
<dbReference type="SMART" id="SM00852">
    <property type="entry name" value="MoCF_biosynth"/>
    <property type="match status" value="1"/>
</dbReference>
<sequence>MPRKILHDLLSIEDARKLFEEIDVPTHVRPIEIERSTGRVLAEDIVSATAVPNFPKALKDGYAVRSEDVLSAIEKPVSLKLLGFSPVGQLPKYRVGEMEAVEVATGGPIPEGADAVVMVEDTELQDGNVLIKVAVSADENLIHAGFDIPEDELVLRKGSRIGVREVGVLAAIGMRNVDVRSMKVGIISTGNELTVPGESLDPGKIYDCNSYSLYASVTDCGADAVPYGIVRDDQEAFSGAVDRAIAECDLVLTSGSTSAGPDDFMFNIIEEKGEVLAHGLSFKPGKPVVAGIINDIPIVALPGNPTSSLMVFYEFLMPLIRRCLGAPATVRQVVPGVLEEDVNSGSRHELHAVRLEGNKVFSASKTSASITTLAAADGFIEIPADVPMVSKGTVVEVVLFEDVCR</sequence>
<dbReference type="Proteomes" id="UP000033048">
    <property type="component" value="Chromosome"/>
</dbReference>
<dbReference type="SUPFAM" id="SSF63882">
    <property type="entry name" value="MoeA N-terminal region -like"/>
    <property type="match status" value="1"/>
</dbReference>
<dbReference type="Pfam" id="PF00994">
    <property type="entry name" value="MoCF_biosynth"/>
    <property type="match status" value="1"/>
</dbReference>
<dbReference type="InterPro" id="IPR005111">
    <property type="entry name" value="MoeA_C_domain_IV"/>
</dbReference>
<dbReference type="AlphaFoldDB" id="A0A0E3STG7"/>
<comment type="pathway">
    <text evidence="1">Cofactor biosynthesis; molybdopterin biosynthesis.</text>
</comment>
<dbReference type="HOGENOM" id="CLU_010186_7_2_2"/>
<dbReference type="EMBL" id="CP009518">
    <property type="protein sequence ID" value="AKB86108.1"/>
    <property type="molecule type" value="Genomic_DNA"/>
</dbReference>
<dbReference type="GO" id="GO:0006777">
    <property type="term" value="P:Mo-molybdopterin cofactor biosynthetic process"/>
    <property type="evidence" value="ECO:0007669"/>
    <property type="project" value="UniProtKB-KW"/>
</dbReference>
<evidence type="ECO:0000256" key="1">
    <source>
        <dbReference type="ARBA" id="ARBA00005046"/>
    </source>
</evidence>
<dbReference type="InterPro" id="IPR038987">
    <property type="entry name" value="MoeA-like"/>
</dbReference>
<evidence type="ECO:0000256" key="2">
    <source>
        <dbReference type="ARBA" id="ARBA00023150"/>
    </source>
</evidence>
<dbReference type="GeneID" id="24894643"/>
<dbReference type="CDD" id="cd00887">
    <property type="entry name" value="MoeA"/>
    <property type="match status" value="1"/>
</dbReference>
<dbReference type="FunFam" id="2.170.190.11:FF:000001">
    <property type="entry name" value="Molybdopterin molybdenumtransferase"/>
    <property type="match status" value="1"/>
</dbReference>
<dbReference type="NCBIfam" id="TIGR00177">
    <property type="entry name" value="molyb_syn"/>
    <property type="match status" value="1"/>
</dbReference>